<dbReference type="InterPro" id="IPR001537">
    <property type="entry name" value="SpoU_MeTrfase"/>
</dbReference>
<comment type="caution">
    <text evidence="5">The sequence shown here is derived from an EMBL/GenBank/DDBJ whole genome shotgun (WGS) entry which is preliminary data.</text>
</comment>
<comment type="similarity">
    <text evidence="1">Belongs to the class IV-like SAM-binding methyltransferase superfamily. RNA methyltransferase TrmH family.</text>
</comment>
<dbReference type="Proteomes" id="UP000322454">
    <property type="component" value="Unassembled WGS sequence"/>
</dbReference>
<keyword evidence="2" id="KW-0489">Methyltransferase</keyword>
<evidence type="ECO:0000256" key="2">
    <source>
        <dbReference type="ARBA" id="ARBA00022603"/>
    </source>
</evidence>
<dbReference type="Pfam" id="PF00588">
    <property type="entry name" value="SpoU_methylase"/>
    <property type="match status" value="1"/>
</dbReference>
<dbReference type="AlphaFoldDB" id="A0A520XFI8"/>
<dbReference type="InterPro" id="IPR029028">
    <property type="entry name" value="Alpha/beta_knot_MTases"/>
</dbReference>
<feature type="domain" description="tRNA/rRNA methyltransferase SpoU type" evidence="4">
    <location>
        <begin position="100"/>
        <end position="240"/>
    </location>
</feature>
<dbReference type="EMBL" id="SHMQ01000005">
    <property type="protein sequence ID" value="RZV39952.1"/>
    <property type="molecule type" value="Genomic_DNA"/>
</dbReference>
<dbReference type="SUPFAM" id="SSF75217">
    <property type="entry name" value="alpha/beta knot"/>
    <property type="match status" value="1"/>
</dbReference>
<reference evidence="5 6" key="1">
    <citation type="submission" date="2019-01" db="EMBL/GenBank/DDBJ databases">
        <title>Insights into ecological role of a new deltaproteobacterial order Candidatus Sinidesulfobacterales (Sva0485) by metagenomics and metatranscriptomics.</title>
        <authorList>
            <person name="Tan S."/>
            <person name="Liu J."/>
            <person name="Fang Y."/>
            <person name="Hedlund B."/>
            <person name="Lian Z.-H."/>
            <person name="Huang L.-Y."/>
            <person name="Li J.-T."/>
            <person name="Huang L.-N."/>
            <person name="Li W.-J."/>
            <person name="Jiang H.-C."/>
            <person name="Dong H.-L."/>
            <person name="Shu W.-S."/>
        </authorList>
    </citation>
    <scope>NUCLEOTIDE SEQUENCE [LARGE SCALE GENOMIC DNA]</scope>
    <source>
        <strain evidence="5">AP4</strain>
    </source>
</reference>
<name>A0A520XFI8_9DELT</name>
<evidence type="ECO:0000256" key="1">
    <source>
        <dbReference type="ARBA" id="ARBA00007228"/>
    </source>
</evidence>
<dbReference type="Gene3D" id="3.40.1280.10">
    <property type="match status" value="1"/>
</dbReference>
<keyword evidence="3" id="KW-0808">Transferase</keyword>
<proteinExistence type="inferred from homology"/>
<dbReference type="GO" id="GO:0006396">
    <property type="term" value="P:RNA processing"/>
    <property type="evidence" value="ECO:0007669"/>
    <property type="project" value="InterPro"/>
</dbReference>
<dbReference type="GO" id="GO:0008173">
    <property type="term" value="F:RNA methyltransferase activity"/>
    <property type="evidence" value="ECO:0007669"/>
    <property type="project" value="InterPro"/>
</dbReference>
<sequence length="254" mass="27481">MKLIVYGVNTVREAILSGSIKKGGSVYITEKKYKSGIADKSFINIAKDKNINIYSKKDASFLQEFGKEAFIKGIAAVAEYTESDYENLLNKSEQNTGKPFYLILDEITDPQNLGSIIRTANGAGVSGIIIPKANSVGITSSAAYVSQGALFYVAVVRVVNISRTIADLKKRGIWVAGLSGDAEDTVYDMDFNLPLALVVGSEGSGLRRLTAENCDRILKIPMERGVNSLNASVSFAVAAYEVVRQRKYGVKNSS</sequence>
<organism evidence="5 6">
    <name type="scientific">Candidatus Acidulodesulfobacterium acidiphilum</name>
    <dbReference type="NCBI Taxonomy" id="2597224"/>
    <lineage>
        <taxon>Bacteria</taxon>
        <taxon>Deltaproteobacteria</taxon>
        <taxon>Candidatus Acidulodesulfobacterales</taxon>
        <taxon>Candidatus Acidulodesulfobacterium</taxon>
    </lineage>
</organism>
<evidence type="ECO:0000256" key="3">
    <source>
        <dbReference type="ARBA" id="ARBA00022679"/>
    </source>
</evidence>
<protein>
    <submittedName>
        <fullName evidence="5">23S rRNA (Guanosine(2251)-2'-O)-methyltransferase RlmB</fullName>
    </submittedName>
</protein>
<dbReference type="FunFam" id="3.40.1280.10:FF:000008">
    <property type="entry name" value="Group 3 RNA methyltransferase TrmH"/>
    <property type="match status" value="1"/>
</dbReference>
<dbReference type="GO" id="GO:0003723">
    <property type="term" value="F:RNA binding"/>
    <property type="evidence" value="ECO:0007669"/>
    <property type="project" value="InterPro"/>
</dbReference>
<evidence type="ECO:0000313" key="5">
    <source>
        <dbReference type="EMBL" id="RZV39952.1"/>
    </source>
</evidence>
<accession>A0A520XFI8</accession>
<evidence type="ECO:0000259" key="4">
    <source>
        <dbReference type="Pfam" id="PF00588"/>
    </source>
</evidence>
<dbReference type="PANTHER" id="PTHR46429:SF1">
    <property type="entry name" value="23S RRNA (GUANOSINE-2'-O-)-METHYLTRANSFERASE RLMB"/>
    <property type="match status" value="1"/>
</dbReference>
<dbReference type="NCBIfam" id="TIGR00186">
    <property type="entry name" value="rRNA_methyl_3"/>
    <property type="match status" value="1"/>
</dbReference>
<dbReference type="CDD" id="cd18103">
    <property type="entry name" value="SpoU-like_RlmB"/>
    <property type="match status" value="1"/>
</dbReference>
<dbReference type="InterPro" id="IPR029026">
    <property type="entry name" value="tRNA_m1G_MTases_N"/>
</dbReference>
<dbReference type="InterPro" id="IPR004441">
    <property type="entry name" value="rRNA_MeTrfase_TrmH"/>
</dbReference>
<dbReference type="GO" id="GO:0005829">
    <property type="term" value="C:cytosol"/>
    <property type="evidence" value="ECO:0007669"/>
    <property type="project" value="TreeGrafter"/>
</dbReference>
<dbReference type="GO" id="GO:0032259">
    <property type="term" value="P:methylation"/>
    <property type="evidence" value="ECO:0007669"/>
    <property type="project" value="UniProtKB-KW"/>
</dbReference>
<dbReference type="PANTHER" id="PTHR46429">
    <property type="entry name" value="23S RRNA (GUANOSINE-2'-O-)-METHYLTRANSFERASE RLMB"/>
    <property type="match status" value="1"/>
</dbReference>
<gene>
    <name evidence="5" type="primary">rlmB</name>
    <name evidence="5" type="ORF">EVJ48_03260</name>
</gene>
<evidence type="ECO:0000313" key="6">
    <source>
        <dbReference type="Proteomes" id="UP000322454"/>
    </source>
</evidence>